<reference evidence="7 8" key="1">
    <citation type="submission" date="2019-09" db="EMBL/GenBank/DDBJ databases">
        <authorList>
            <person name="Brejova B."/>
        </authorList>
    </citation>
    <scope>NUCLEOTIDE SEQUENCE [LARGE SCALE GENOMIC DNA]</scope>
</reference>
<dbReference type="RefSeq" id="XP_031853034.1">
    <property type="nucleotide sequence ID" value="XM_031997143.1"/>
</dbReference>
<dbReference type="GO" id="GO:0012505">
    <property type="term" value="C:endomembrane system"/>
    <property type="evidence" value="ECO:0007669"/>
    <property type="project" value="UniProtKB-SubCell"/>
</dbReference>
<evidence type="ECO:0000256" key="2">
    <source>
        <dbReference type="ARBA" id="ARBA00023136"/>
    </source>
</evidence>
<organism evidence="7 8">
    <name type="scientific">Magnusiomyces paraingens</name>
    <dbReference type="NCBI Taxonomy" id="2606893"/>
    <lineage>
        <taxon>Eukaryota</taxon>
        <taxon>Fungi</taxon>
        <taxon>Dikarya</taxon>
        <taxon>Ascomycota</taxon>
        <taxon>Saccharomycotina</taxon>
        <taxon>Dipodascomycetes</taxon>
        <taxon>Dipodascales</taxon>
        <taxon>Dipodascaceae</taxon>
        <taxon>Magnusiomyces</taxon>
    </lineage>
</organism>
<evidence type="ECO:0000256" key="5">
    <source>
        <dbReference type="SAM" id="MobiDB-lite"/>
    </source>
</evidence>
<evidence type="ECO:0000256" key="4">
    <source>
        <dbReference type="PROSITE-ProRule" id="PRU01006"/>
    </source>
</evidence>
<feature type="compositionally biased region" description="Low complexity" evidence="5">
    <location>
        <begin position="29"/>
        <end position="47"/>
    </location>
</feature>
<dbReference type="OrthoDB" id="5325112at2759"/>
<dbReference type="InterPro" id="IPR019452">
    <property type="entry name" value="VPS39/TGF_beta_rcpt-assoc_1"/>
</dbReference>
<dbReference type="GO" id="GO:0006886">
    <property type="term" value="P:intracellular protein transport"/>
    <property type="evidence" value="ECO:0007669"/>
    <property type="project" value="UniProtKB-UniRule"/>
</dbReference>
<dbReference type="InterPro" id="IPR032914">
    <property type="entry name" value="Vam6/VPS39/TRAP1"/>
</dbReference>
<dbReference type="Pfam" id="PF10367">
    <property type="entry name" value="zf-Vps39_C"/>
    <property type="match status" value="1"/>
</dbReference>
<dbReference type="InterPro" id="IPR001180">
    <property type="entry name" value="CNH_dom"/>
</dbReference>
<protein>
    <recommendedName>
        <fullName evidence="6">CNH domain-containing protein</fullName>
    </recommendedName>
</protein>
<dbReference type="InterPro" id="IPR019453">
    <property type="entry name" value="VPS39/TGFA1_Znf"/>
</dbReference>
<keyword evidence="2" id="KW-0472">Membrane</keyword>
<dbReference type="GeneID" id="43581243"/>
<comment type="subcellular location">
    <subcellularLocation>
        <location evidence="1">Endomembrane system</location>
        <topology evidence="1">Peripheral membrane protein</topology>
    </subcellularLocation>
</comment>
<gene>
    <name evidence="7" type="ORF">SAPINGB_P002424</name>
</gene>
<dbReference type="PROSITE" id="PS50236">
    <property type="entry name" value="CHCR"/>
    <property type="match status" value="1"/>
</dbReference>
<accession>A0A5E8BE38</accession>
<dbReference type="EMBL" id="CABVLU010000002">
    <property type="protein sequence ID" value="VVT49749.1"/>
    <property type="molecule type" value="Genomic_DNA"/>
</dbReference>
<feature type="region of interest" description="Disordered" evidence="5">
    <location>
        <begin position="1"/>
        <end position="49"/>
    </location>
</feature>
<dbReference type="PROSITE" id="PS50219">
    <property type="entry name" value="CNH"/>
    <property type="match status" value="1"/>
</dbReference>
<name>A0A5E8BE38_9ASCO</name>
<dbReference type="GO" id="GO:0006914">
    <property type="term" value="P:autophagy"/>
    <property type="evidence" value="ECO:0007669"/>
    <property type="project" value="TreeGrafter"/>
</dbReference>
<feature type="compositionally biased region" description="Polar residues" evidence="5">
    <location>
        <begin position="16"/>
        <end position="27"/>
    </location>
</feature>
<dbReference type="Pfam" id="PF10366">
    <property type="entry name" value="Vps39_1"/>
    <property type="match status" value="1"/>
</dbReference>
<comment type="similarity">
    <text evidence="3">Belongs to the VAM6/VPS39 family.</text>
</comment>
<dbReference type="GO" id="GO:0034058">
    <property type="term" value="P:endosomal vesicle fusion"/>
    <property type="evidence" value="ECO:0007669"/>
    <property type="project" value="TreeGrafter"/>
</dbReference>
<dbReference type="Pfam" id="PF00780">
    <property type="entry name" value="CNH"/>
    <property type="match status" value="1"/>
</dbReference>
<feature type="compositionally biased region" description="Basic and acidic residues" evidence="5">
    <location>
        <begin position="1046"/>
        <end position="1056"/>
    </location>
</feature>
<sequence>MPPPHSQEIPKAHAASNPQTTTNTRANHAQAASTSSQQQLQQQQQQQRPTDLDLVKAVLPQRILGLPSGERAKISALRAYSDKLLVGLTSGTLLVYSIDDPLASGRPRVTLIKTIRDFAPKGGVDRLGVLRDAGVLVALCDNVVSVYDLETLAFDETLSKTRGATTFAITFGVKPDDSDDDSSSLDKPPPPLTTVSRLVVACKRRLVCYEWRDSEFSEFREINMPDRAKSLEFLNPDRLVCGLGSGDYCTVDIPTAEISSIALPEPSSAGTHTHSFASVGISAYIGLGSRSPFPHATALPDDHTAFLAKDTASQFVDEHGHILDRPAIADWTAPPEALGYLYPYLLCVLPKHIELRNPYTTSLLQTVEIPGVKALTCGKFTCVATQNQVFRFQPVDLRTTVQALADKALLEEAISLLEHVDSAYISNREDLLRKFKTLKAIDMLKKKKFEPALALFSSVSADPKTVVELFPAQISGSGEDLIRYTDSVPNSRMLQSRTLSSSSSSSISSKSQIKGGKRTVGMPGTRQLSHTDSLGPPSSPSESVSSPTSSSSASSGDNSWSEKELSVALRALVNFLADTRRKIALITTADDPVDSSGQRLTAETYGGDLDKTASLVDTTMFKCYVIQSPALIGPLLRIHNHCDPAIVRPVLSHYGKWKDLIDFYFGKAFHREALELLRELSKPSTTTTAVTATPDYLKGPEPTVRYLQRLDNKYLDLIFEFAKWPLEFNATFGEDIFLEDSSESESLDREKVLAYLEDTSRALTIKYLEHVIFDKKEQNNAFHTALAINYIKSLSDTDNFDKLVSFLKPPDSKYKLSKVLLSLPAKNSDCTPQQLEIKAILYGKQGDARTALMIYTFELKDDAKAHAFCGEVYDADAELGRRALHTLISLYLTPPESVGGSEKQRLDLALDLLATQGSRMSVVEIINRLPEDTKIHDIAVFLTSQIRGLRAAWNGAQVDAALRKVHLVKVQEELLATQQKHTTTITSLRTCRICLKRLGHSVISVFPDGTAIHYGCARIYQEQLDEEAKRRQAKRTGKTGKQNGNAHRDSISKASS</sequence>
<dbReference type="InterPro" id="IPR036322">
    <property type="entry name" value="WD40_repeat_dom_sf"/>
</dbReference>
<proteinExistence type="inferred from homology"/>
<evidence type="ECO:0000259" key="6">
    <source>
        <dbReference type="PROSITE" id="PS50219"/>
    </source>
</evidence>
<evidence type="ECO:0000313" key="8">
    <source>
        <dbReference type="Proteomes" id="UP000398389"/>
    </source>
</evidence>
<dbReference type="Proteomes" id="UP000398389">
    <property type="component" value="Unassembled WGS sequence"/>
</dbReference>
<evidence type="ECO:0000256" key="1">
    <source>
        <dbReference type="ARBA" id="ARBA00004184"/>
    </source>
</evidence>
<keyword evidence="8" id="KW-1185">Reference proteome</keyword>
<dbReference type="SUPFAM" id="SSF50978">
    <property type="entry name" value="WD40 repeat-like"/>
    <property type="match status" value="1"/>
</dbReference>
<evidence type="ECO:0000313" key="7">
    <source>
        <dbReference type="EMBL" id="VVT49749.1"/>
    </source>
</evidence>
<feature type="compositionally biased region" description="Low complexity" evidence="5">
    <location>
        <begin position="493"/>
        <end position="514"/>
    </location>
</feature>
<feature type="repeat" description="CHCR" evidence="4">
    <location>
        <begin position="740"/>
        <end position="896"/>
    </location>
</feature>
<evidence type="ECO:0000256" key="3">
    <source>
        <dbReference type="ARBA" id="ARBA00038201"/>
    </source>
</evidence>
<dbReference type="PANTHER" id="PTHR12894">
    <property type="entry name" value="CNH DOMAIN CONTAINING"/>
    <property type="match status" value="1"/>
</dbReference>
<dbReference type="GO" id="GO:0000329">
    <property type="term" value="C:fungal-type vacuole membrane"/>
    <property type="evidence" value="ECO:0007669"/>
    <property type="project" value="TreeGrafter"/>
</dbReference>
<feature type="region of interest" description="Disordered" evidence="5">
    <location>
        <begin position="1027"/>
        <end position="1056"/>
    </location>
</feature>
<dbReference type="PANTHER" id="PTHR12894:SF49">
    <property type="entry name" value="VAM6_VPS39-LIKE PROTEIN"/>
    <property type="match status" value="1"/>
</dbReference>
<dbReference type="InterPro" id="IPR000547">
    <property type="entry name" value="Clathrin_H-chain/VPS_repeat"/>
</dbReference>
<feature type="domain" description="CNH" evidence="6">
    <location>
        <begin position="71"/>
        <end position="382"/>
    </location>
</feature>
<dbReference type="AlphaFoldDB" id="A0A5E8BE38"/>
<feature type="compositionally biased region" description="Low complexity" evidence="5">
    <location>
        <begin position="533"/>
        <end position="559"/>
    </location>
</feature>
<feature type="region of interest" description="Disordered" evidence="5">
    <location>
        <begin position="493"/>
        <end position="559"/>
    </location>
</feature>